<proteinExistence type="inferred from homology"/>
<keyword evidence="9 12" id="KW-0863">Zinc-finger</keyword>
<feature type="domain" description="RING-type" evidence="14">
    <location>
        <begin position="27"/>
        <end position="67"/>
    </location>
</feature>
<evidence type="ECO:0000256" key="1">
    <source>
        <dbReference type="ARBA" id="ARBA00000900"/>
    </source>
</evidence>
<dbReference type="PANTHER" id="PTHR22938">
    <property type="entry name" value="ZINC FINGER PROTEIN 598"/>
    <property type="match status" value="1"/>
</dbReference>
<keyword evidence="5" id="KW-0963">Cytoplasm</keyword>
<evidence type="ECO:0000256" key="5">
    <source>
        <dbReference type="ARBA" id="ARBA00022490"/>
    </source>
</evidence>
<feature type="compositionally biased region" description="Low complexity" evidence="13">
    <location>
        <begin position="405"/>
        <end position="414"/>
    </location>
</feature>
<evidence type="ECO:0000256" key="12">
    <source>
        <dbReference type="PROSITE-ProRule" id="PRU00042"/>
    </source>
</evidence>
<dbReference type="Pfam" id="PF23202">
    <property type="entry name" value="PAH_ZNF598"/>
    <property type="match status" value="1"/>
</dbReference>
<dbReference type="AlphaFoldDB" id="A0AA91T2M5"/>
<sequence>MSNRRVRTKNVTNKKDTNSNTNADHVCIICAEPIIYSAVSPCNNVTCHTCCLRQRALYHKKTCLVCRTDHDDVIFTEKKTEDDSKYADFAAISRSLVDTEHNIHFTSEKVQADTAALLSQTCAECNEQFSSFDELSRHAQELHNKRYCDICAKHKRAFVSELTMYTQKQLSRHLNEGDRDGFNGHPRCKFCRNRRFYSEDELVVHIRDRHERCHICDQDVPQFRDYFRDYDDLYSHFCSVHHVCTVPTCVEKRFVVFRDDLDLTAHMLKEHGGLTGSGGRVVVGAGPSRFRSQLTTYQPPQDSTDTKRLRFEERAKHYVNYDTDRLAQFNNATQQFRSKKLTAKELLDRYREVFSGTPESDISLLIYELAELYPENAPQRTQLEAVFNSMTLPVLAKDSFPALGNSSSSSLSNSTWGTRKGRSQQELFPALSKPKRTTVPIKNGPIKYTILKQPQKQKPVVNTFKEKTNYRPTYLDQPAASRSSDSLPTLGSSSSSRTQSPKTVLPESKFPALEKKPKKEIPRVRPVVESTGSWGQGLTPAASKTEDDWGIPIIDKKAEKLKRKQERRAKQN</sequence>
<keyword evidence="10" id="KW-0862">Zinc</keyword>
<feature type="region of interest" description="Disordered" evidence="13">
    <location>
        <begin position="457"/>
        <end position="551"/>
    </location>
</feature>
<comment type="subcellular location">
    <subcellularLocation>
        <location evidence="2">Cytoplasm</location>
    </subcellularLocation>
</comment>
<dbReference type="GO" id="GO:0061630">
    <property type="term" value="F:ubiquitin protein ligase activity"/>
    <property type="evidence" value="ECO:0007669"/>
    <property type="project" value="UniProtKB-EC"/>
</dbReference>
<dbReference type="PROSITE" id="PS00028">
    <property type="entry name" value="ZINC_FINGER_C2H2_1"/>
    <property type="match status" value="1"/>
</dbReference>
<dbReference type="InterPro" id="IPR001841">
    <property type="entry name" value="Znf_RING"/>
</dbReference>
<comment type="caution">
    <text evidence="16">The sequence shown here is derived from an EMBL/GenBank/DDBJ whole genome shotgun (WGS) entry which is preliminary data.</text>
</comment>
<dbReference type="CDD" id="cd16615">
    <property type="entry name" value="RING-HC_ZNF598"/>
    <property type="match status" value="1"/>
</dbReference>
<reference evidence="16 17" key="1">
    <citation type="submission" date="2017-04" db="EMBL/GenBank/DDBJ databases">
        <title>Draft genome of the yeast Clavispora lusitaniae type strain CBS 6936.</title>
        <authorList>
            <person name="Durrens P."/>
            <person name="Klopp C."/>
            <person name="Biteau N."/>
            <person name="Fitton-Ouhabi V."/>
            <person name="Dementhon K."/>
            <person name="Accoceberry I."/>
            <person name="Sherman D.J."/>
            <person name="Noel T."/>
        </authorList>
    </citation>
    <scope>NUCLEOTIDE SEQUENCE [LARGE SCALE GENOMIC DNA]</scope>
    <source>
        <strain evidence="16 17">CBS 6936</strain>
    </source>
</reference>
<dbReference type="GO" id="GO:0005737">
    <property type="term" value="C:cytoplasm"/>
    <property type="evidence" value="ECO:0007669"/>
    <property type="project" value="UniProtKB-SubCell"/>
</dbReference>
<dbReference type="SMART" id="SM00355">
    <property type="entry name" value="ZnF_C2H2"/>
    <property type="match status" value="4"/>
</dbReference>
<keyword evidence="6" id="KW-0597">Phosphoprotein</keyword>
<evidence type="ECO:0000256" key="11">
    <source>
        <dbReference type="ARBA" id="ARBA00035113"/>
    </source>
</evidence>
<evidence type="ECO:0000256" key="6">
    <source>
        <dbReference type="ARBA" id="ARBA00022553"/>
    </source>
</evidence>
<evidence type="ECO:0000256" key="13">
    <source>
        <dbReference type="SAM" id="MobiDB-lite"/>
    </source>
</evidence>
<feature type="compositionally biased region" description="Low complexity" evidence="13">
    <location>
        <begin position="481"/>
        <end position="501"/>
    </location>
</feature>
<evidence type="ECO:0000256" key="2">
    <source>
        <dbReference type="ARBA" id="ARBA00004496"/>
    </source>
</evidence>
<dbReference type="PROSITE" id="PS50089">
    <property type="entry name" value="ZF_RING_2"/>
    <property type="match status" value="1"/>
</dbReference>
<gene>
    <name evidence="16" type="ORF">A9F13_05g02310</name>
</gene>
<dbReference type="EMBL" id="LYUB02000005">
    <property type="protein sequence ID" value="OVF09424.1"/>
    <property type="molecule type" value="Genomic_DNA"/>
</dbReference>
<evidence type="ECO:0000256" key="3">
    <source>
        <dbReference type="ARBA" id="ARBA00004906"/>
    </source>
</evidence>
<keyword evidence="8" id="KW-0479">Metal-binding</keyword>
<feature type="compositionally biased region" description="Basic and acidic residues" evidence="13">
    <location>
        <begin position="512"/>
        <end position="523"/>
    </location>
</feature>
<evidence type="ECO:0000256" key="7">
    <source>
        <dbReference type="ARBA" id="ARBA00022679"/>
    </source>
</evidence>
<dbReference type="GO" id="GO:0072344">
    <property type="term" value="P:rescue of stalled ribosome"/>
    <property type="evidence" value="ECO:0007669"/>
    <property type="project" value="InterPro"/>
</dbReference>
<evidence type="ECO:0000256" key="10">
    <source>
        <dbReference type="ARBA" id="ARBA00022833"/>
    </source>
</evidence>
<dbReference type="InterPro" id="IPR057634">
    <property type="entry name" value="PAH_ZNF598/HEL2"/>
</dbReference>
<dbReference type="PROSITE" id="PS50157">
    <property type="entry name" value="ZINC_FINGER_C2H2_2"/>
    <property type="match status" value="1"/>
</dbReference>
<dbReference type="InterPro" id="IPR044288">
    <property type="entry name" value="ZNF598/HEL2"/>
</dbReference>
<accession>A0AA91T2M5</accession>
<protein>
    <recommendedName>
        <fullName evidence="4">RING-type E3 ubiquitin transferase</fullName>
        <ecNumber evidence="4">2.3.2.27</ecNumber>
    </recommendedName>
</protein>
<dbReference type="InterPro" id="IPR013087">
    <property type="entry name" value="Znf_C2H2_type"/>
</dbReference>
<evidence type="ECO:0000313" key="16">
    <source>
        <dbReference type="EMBL" id="OVF09424.1"/>
    </source>
</evidence>
<dbReference type="GO" id="GO:0043022">
    <property type="term" value="F:ribosome binding"/>
    <property type="evidence" value="ECO:0007669"/>
    <property type="project" value="TreeGrafter"/>
</dbReference>
<dbReference type="EC" id="2.3.2.27" evidence="4"/>
<evidence type="ECO:0000256" key="8">
    <source>
        <dbReference type="ARBA" id="ARBA00022723"/>
    </source>
</evidence>
<evidence type="ECO:0000313" key="17">
    <source>
        <dbReference type="Proteomes" id="UP000195602"/>
    </source>
</evidence>
<comment type="similarity">
    <text evidence="11">Belongs to the ZNF598/HEL2 family.</text>
</comment>
<dbReference type="GO" id="GO:0016567">
    <property type="term" value="P:protein ubiquitination"/>
    <property type="evidence" value="ECO:0007669"/>
    <property type="project" value="TreeGrafter"/>
</dbReference>
<evidence type="ECO:0000256" key="9">
    <source>
        <dbReference type="ARBA" id="ARBA00022771"/>
    </source>
</evidence>
<dbReference type="Proteomes" id="UP000195602">
    <property type="component" value="Unassembled WGS sequence"/>
</dbReference>
<dbReference type="GO" id="GO:0008270">
    <property type="term" value="F:zinc ion binding"/>
    <property type="evidence" value="ECO:0007669"/>
    <property type="project" value="UniProtKB-KW"/>
</dbReference>
<dbReference type="InterPro" id="IPR056437">
    <property type="entry name" value="Znf-C2H2_ZNF598/HEL2"/>
</dbReference>
<dbReference type="Pfam" id="PF23230">
    <property type="entry name" value="zf-C2H2_13"/>
    <property type="match status" value="1"/>
</dbReference>
<comment type="pathway">
    <text evidence="3">Protein modification; protein ubiquitination.</text>
</comment>
<dbReference type="InterPro" id="IPR041888">
    <property type="entry name" value="RING-HC_ZNF598/HEL2"/>
</dbReference>
<feature type="domain" description="C2H2-type" evidence="15">
    <location>
        <begin position="120"/>
        <end position="143"/>
    </location>
</feature>
<evidence type="ECO:0000259" key="14">
    <source>
        <dbReference type="PROSITE" id="PS50089"/>
    </source>
</evidence>
<feature type="region of interest" description="Disordered" evidence="13">
    <location>
        <begin position="403"/>
        <end position="439"/>
    </location>
</feature>
<evidence type="ECO:0000256" key="4">
    <source>
        <dbReference type="ARBA" id="ARBA00012483"/>
    </source>
</evidence>
<comment type="catalytic activity">
    <reaction evidence="1">
        <text>S-ubiquitinyl-[E2 ubiquitin-conjugating enzyme]-L-cysteine + [acceptor protein]-L-lysine = [E2 ubiquitin-conjugating enzyme]-L-cysteine + N(6)-ubiquitinyl-[acceptor protein]-L-lysine.</text>
        <dbReference type="EC" id="2.3.2.27"/>
    </reaction>
</comment>
<dbReference type="PANTHER" id="PTHR22938:SF0">
    <property type="entry name" value="E3 UBIQUITIN-PROTEIN LIGASE ZNF598"/>
    <property type="match status" value="1"/>
</dbReference>
<name>A0AA91T2M5_CLALS</name>
<organism evidence="16 17">
    <name type="scientific">Clavispora lusitaniae</name>
    <name type="common">Candida lusitaniae</name>
    <dbReference type="NCBI Taxonomy" id="36911"/>
    <lineage>
        <taxon>Eukaryota</taxon>
        <taxon>Fungi</taxon>
        <taxon>Dikarya</taxon>
        <taxon>Ascomycota</taxon>
        <taxon>Saccharomycotina</taxon>
        <taxon>Pichiomycetes</taxon>
        <taxon>Metschnikowiaceae</taxon>
        <taxon>Clavispora</taxon>
    </lineage>
</organism>
<dbReference type="Pfam" id="PF25447">
    <property type="entry name" value="RING_ZNF598"/>
    <property type="match status" value="1"/>
</dbReference>
<evidence type="ECO:0000259" key="15">
    <source>
        <dbReference type="PROSITE" id="PS50157"/>
    </source>
</evidence>
<keyword evidence="7" id="KW-0808">Transferase</keyword>
<dbReference type="KEGG" id="clus:A9F13_05g02310"/>